<sequence length="140" mass="16692">MDTQTCVPFAQPLSMLTLTNLFYYVMRNGTQEICFTYIWMMTYSGPMLTLQMRTWIGPTYRFFWTSRWNRKGIQIRQTRTLHRPQEMKVSSLITIIPINTKIPLTCPRHRRATDLVKKQKVSLETFLVMLLLHLLAHYQC</sequence>
<reference evidence="1 2" key="1">
    <citation type="journal article" date="2014" name="Virol. J.">
        <title>Viral metagenomic analysis of feces of wild small carnivores.</title>
        <authorList>
            <person name="Bodewes R."/>
            <person name="Ruiz-Gonzalez A."/>
            <person name="Schapendonk C.M."/>
            <person name="van den Brand J.M."/>
            <person name="Osterhaus A.D."/>
            <person name="Smits S.L."/>
        </authorList>
    </citation>
    <scope>NUCLEOTIDE SEQUENCE [LARGE SCALE GENOMIC DNA]</scope>
    <source>
        <strain evidence="1">S15</strain>
    </source>
</reference>
<name>A0A060D565_9PICO</name>
<protein>
    <submittedName>
        <fullName evidence="1">L* peptide</fullName>
    </submittedName>
</protein>
<evidence type="ECO:0000313" key="2">
    <source>
        <dbReference type="Proteomes" id="UP000325650"/>
    </source>
</evidence>
<accession>A0A060D565</accession>
<dbReference type="EMBL" id="KF823815">
    <property type="protein sequence ID" value="AIB06814.1"/>
    <property type="molecule type" value="Genomic_RNA"/>
</dbReference>
<organism evidence="1 2">
    <name type="scientific">Genet fecal theilovirus</name>
    <dbReference type="NCBI Taxonomy" id="1504546"/>
    <lineage>
        <taxon>Viruses</taxon>
        <taxon>Riboviria</taxon>
        <taxon>Orthornavirae</taxon>
        <taxon>Pisuviricota</taxon>
        <taxon>Pisoniviricetes</taxon>
        <taxon>Picornavirales</taxon>
        <taxon>Picornaviridae</taxon>
        <taxon>Caphthovirinae</taxon>
        <taxon>Cardiovirus</taxon>
        <taxon>Cardiovirus theileri</taxon>
        <taxon>Cardiovirus B</taxon>
    </lineage>
</organism>
<proteinExistence type="predicted"/>
<dbReference type="Proteomes" id="UP000325650">
    <property type="component" value="Segment"/>
</dbReference>
<evidence type="ECO:0000313" key="1">
    <source>
        <dbReference type="EMBL" id="AIB06814.1"/>
    </source>
</evidence>